<evidence type="ECO:0000256" key="10">
    <source>
        <dbReference type="SAM" id="SignalP"/>
    </source>
</evidence>
<dbReference type="GO" id="GO:0016324">
    <property type="term" value="C:apical plasma membrane"/>
    <property type="evidence" value="ECO:0000318"/>
    <property type="project" value="GO_Central"/>
</dbReference>
<feature type="coiled-coil region" evidence="7">
    <location>
        <begin position="274"/>
        <end position="301"/>
    </location>
</feature>
<dbReference type="GeneID" id="581976"/>
<protein>
    <recommendedName>
        <fullName evidence="13">Prominin-like protein</fullName>
    </recommendedName>
</protein>
<reference evidence="11" key="2">
    <citation type="submission" date="2021-01" db="UniProtKB">
        <authorList>
            <consortium name="EnsemblMetazoa"/>
        </authorList>
    </citation>
    <scope>IDENTIFICATION</scope>
</reference>
<feature type="transmembrane region" description="Helical" evidence="9">
    <location>
        <begin position="114"/>
        <end position="147"/>
    </location>
</feature>
<keyword evidence="10" id="KW-0732">Signal</keyword>
<dbReference type="InParanoid" id="A0A7M7NUY0"/>
<dbReference type="GO" id="GO:0005929">
    <property type="term" value="C:cilium"/>
    <property type="evidence" value="ECO:0000318"/>
    <property type="project" value="GO_Central"/>
</dbReference>
<dbReference type="OMA" id="GMAYTNF"/>
<proteinExistence type="inferred from homology"/>
<evidence type="ECO:0000256" key="7">
    <source>
        <dbReference type="SAM" id="Coils"/>
    </source>
</evidence>
<feature type="region of interest" description="Disordered" evidence="8">
    <location>
        <begin position="830"/>
        <end position="854"/>
    </location>
</feature>
<keyword evidence="4 9" id="KW-1133">Transmembrane helix</keyword>
<sequence length="1047" mass="116778">MAAFRTRSCVLAVKLCLWLTILSYTTDCVGAQLPKVNPDDSSTIIWGELPPVPMATNMTSPGSRPSTLAAMAEGFVDLVQPKGLPLDYIQFALETVYNETSYYEDNWQTEMWKIMGLFVGIIVCVLFGILYFIILPFVGFIFSCCRCCDRCGGKRVQRESKHMGCSRVTLTLFFFCFTGIICAGMAFTNVSNEFLKTSVTVFKDTADNTLGDMESYLGAVNEQIEYMVDTEYGYVDTLLTENLEEIGDEIGGPVGDYLLDEGGLQQVLDSITNISSTFSEMERALNEIESLRSELINQSTILESELNQVATNLDAINQECSTCISDIDKLVVNVNYTKLPSVETQIDGVEEASMLATNITVEINTVLADIPSQITDMTSNEVQDALVQLDAAEKEVTDAFDGINKTISDFVGTLSDAKGQLDDSWEDVTVYSQYMYYALIGVTCTILLIIMFNLIGLTMGTFSYKDVHPMERSRMSNAGGNVLMAGVFFTFVFAPLLMFITCVAFFVMSLGTLTCEPLLTYDLLRVTIDQPNVITEGYYLGGVVLDNSSIPLTASGILTECSEGSTVFTAFKFDAMYDFDSIKQKLDELQTEFDNITDKIDPKDLNYDFPFAEFADDLNKLRDTTELGSINQTQYDTLLDADITGLNLTEYANKLQGIAEDPGTPVSVVANITAEAEAIRNIQDSTVEPMQANTNQIQIQLDALMALEEQLDAQINQTIDAIGIAELASNSTADAVLNISEEYAERLLGYGYQFYYQIEYQVKNDFAECQIISSLYAYSIQSTCDYPIASLNTFWFTVGWCVFFYVPSIIVAVKLAKYYRIMDEEAPYRAPKKSKKKKKQERRESDEEMPMDDMDHGTGYVAPMHGNNGHQQVSHIQNIRLHCVGPDNIRLVDNGRPTSMMPQQNPHYVPDEPILAYNDLGRPMAPPPAYNPGPSKIARNKLAVFKEMLKDQEDNAYAGPSTSTAGGASRNGVLFGTFGDRQMSFEEGEWYQFQNTSNMASALQRSISSRQPSFEDRNPWCRQQSSIDRGWLWGRQQAIGRDKMWVL</sequence>
<name>A0A7M7NUY0_STRPU</name>
<evidence type="ECO:0000256" key="3">
    <source>
        <dbReference type="ARBA" id="ARBA00022692"/>
    </source>
</evidence>
<evidence type="ECO:0000256" key="2">
    <source>
        <dbReference type="ARBA" id="ARBA00006058"/>
    </source>
</evidence>
<feature type="transmembrane region" description="Helical" evidence="9">
    <location>
        <begin position="434"/>
        <end position="462"/>
    </location>
</feature>
<dbReference type="Proteomes" id="UP000007110">
    <property type="component" value="Unassembled WGS sequence"/>
</dbReference>
<feature type="transmembrane region" description="Helical" evidence="9">
    <location>
        <begin position="482"/>
        <end position="508"/>
    </location>
</feature>
<keyword evidence="7" id="KW-0175">Coiled coil</keyword>
<evidence type="ECO:0000256" key="1">
    <source>
        <dbReference type="ARBA" id="ARBA00004141"/>
    </source>
</evidence>
<dbReference type="EnsemblMetazoa" id="XM_030985476">
    <property type="protein sequence ID" value="XP_030841336"/>
    <property type="gene ID" value="LOC581976"/>
</dbReference>
<accession>A0A7M7NUY0</accession>
<dbReference type="RefSeq" id="XP_030841336.1">
    <property type="nucleotide sequence ID" value="XM_030985476.1"/>
</dbReference>
<dbReference type="OrthoDB" id="6229420at2759"/>
<keyword evidence="3 9" id="KW-0812">Transmembrane</keyword>
<feature type="transmembrane region" description="Helical" evidence="9">
    <location>
        <begin position="168"/>
        <end position="187"/>
    </location>
</feature>
<dbReference type="GO" id="GO:0005902">
    <property type="term" value="C:microvillus"/>
    <property type="evidence" value="ECO:0000318"/>
    <property type="project" value="GO_Central"/>
</dbReference>
<evidence type="ECO:0000256" key="6">
    <source>
        <dbReference type="ARBA" id="ARBA00023180"/>
    </source>
</evidence>
<dbReference type="Pfam" id="PF05478">
    <property type="entry name" value="Prominin"/>
    <property type="match status" value="1"/>
</dbReference>
<evidence type="ECO:0000256" key="4">
    <source>
        <dbReference type="ARBA" id="ARBA00022989"/>
    </source>
</evidence>
<evidence type="ECO:0000256" key="9">
    <source>
        <dbReference type="SAM" id="Phobius"/>
    </source>
</evidence>
<keyword evidence="6" id="KW-0325">Glycoprotein</keyword>
<dbReference type="GO" id="GO:0071914">
    <property type="term" value="C:prominosome"/>
    <property type="evidence" value="ECO:0000318"/>
    <property type="project" value="GO_Central"/>
</dbReference>
<evidence type="ECO:0000256" key="5">
    <source>
        <dbReference type="ARBA" id="ARBA00023136"/>
    </source>
</evidence>
<feature type="compositionally biased region" description="Basic residues" evidence="8">
    <location>
        <begin position="830"/>
        <end position="840"/>
    </location>
</feature>
<evidence type="ECO:0000313" key="11">
    <source>
        <dbReference type="EnsemblMetazoa" id="XP_030841336"/>
    </source>
</evidence>
<dbReference type="GO" id="GO:0015485">
    <property type="term" value="F:cholesterol binding"/>
    <property type="evidence" value="ECO:0000318"/>
    <property type="project" value="GO_Central"/>
</dbReference>
<keyword evidence="5 9" id="KW-0472">Membrane</keyword>
<dbReference type="GO" id="GO:0009986">
    <property type="term" value="C:cell surface"/>
    <property type="evidence" value="ECO:0000318"/>
    <property type="project" value="GO_Central"/>
</dbReference>
<reference evidence="12" key="1">
    <citation type="submission" date="2015-02" db="EMBL/GenBank/DDBJ databases">
        <title>Genome sequencing for Strongylocentrotus purpuratus.</title>
        <authorList>
            <person name="Murali S."/>
            <person name="Liu Y."/>
            <person name="Vee V."/>
            <person name="English A."/>
            <person name="Wang M."/>
            <person name="Skinner E."/>
            <person name="Han Y."/>
            <person name="Muzny D.M."/>
            <person name="Worley K.C."/>
            <person name="Gibbs R.A."/>
        </authorList>
    </citation>
    <scope>NUCLEOTIDE SEQUENCE</scope>
</reference>
<evidence type="ECO:0000256" key="8">
    <source>
        <dbReference type="SAM" id="MobiDB-lite"/>
    </source>
</evidence>
<dbReference type="InterPro" id="IPR008795">
    <property type="entry name" value="Prominin"/>
</dbReference>
<evidence type="ECO:0000313" key="12">
    <source>
        <dbReference type="Proteomes" id="UP000007110"/>
    </source>
</evidence>
<dbReference type="AlphaFoldDB" id="A0A7M7NUY0"/>
<comment type="similarity">
    <text evidence="2">Belongs to the prominin family.</text>
</comment>
<evidence type="ECO:0008006" key="13">
    <source>
        <dbReference type="Google" id="ProtNLM"/>
    </source>
</evidence>
<organism evidence="11 12">
    <name type="scientific">Strongylocentrotus purpuratus</name>
    <name type="common">Purple sea urchin</name>
    <dbReference type="NCBI Taxonomy" id="7668"/>
    <lineage>
        <taxon>Eukaryota</taxon>
        <taxon>Metazoa</taxon>
        <taxon>Echinodermata</taxon>
        <taxon>Eleutherozoa</taxon>
        <taxon>Echinozoa</taxon>
        <taxon>Echinoidea</taxon>
        <taxon>Euechinoidea</taxon>
        <taxon>Echinacea</taxon>
        <taxon>Camarodonta</taxon>
        <taxon>Echinidea</taxon>
        <taxon>Strongylocentrotidae</taxon>
        <taxon>Strongylocentrotus</taxon>
    </lineage>
</organism>
<dbReference type="PANTHER" id="PTHR22730:SF1">
    <property type="entry name" value="PROMININ-LIKE PROTEIN"/>
    <property type="match status" value="1"/>
</dbReference>
<dbReference type="PANTHER" id="PTHR22730">
    <property type="entry name" value="PROMININ PROM PROTEIN"/>
    <property type="match status" value="1"/>
</dbReference>
<keyword evidence="12" id="KW-1185">Reference proteome</keyword>
<feature type="signal peptide" evidence="10">
    <location>
        <begin position="1"/>
        <end position="31"/>
    </location>
</feature>
<dbReference type="KEGG" id="spu:581976"/>
<feature type="transmembrane region" description="Helical" evidence="9">
    <location>
        <begin position="794"/>
        <end position="813"/>
    </location>
</feature>
<feature type="chain" id="PRO_5029848813" description="Prominin-like protein" evidence="10">
    <location>
        <begin position="32"/>
        <end position="1047"/>
    </location>
</feature>
<comment type="subcellular location">
    <subcellularLocation>
        <location evidence="1">Membrane</location>
        <topology evidence="1">Multi-pass membrane protein</topology>
    </subcellularLocation>
</comment>